<sequence length="261" mass="29444">IWGLVDAGHSWWEFIRGERLGSLGGSPPPDCLTVSIMSPGGLVVSHGGETIVSLEKGSLILPMSAVFDSGPVGEYLTDMYSEFHSDVCEHLESDRYDPENEDEDYPQRFLREFIERILLRIRDRRHGGTLLIVPDEWNISDSRLRDRLNIKYPVIDKGIWPLLVEYISLHQRYYDKLLPAWDVKTVSNKLFAEIQRLEMDYMEAEDLVRDRANLLASLANVDGSVVLTKKLCLLGFGAEVIAQSPALQQIRLADDPVSSSG</sequence>
<dbReference type="AlphaFoldDB" id="X1IKA2"/>
<reference evidence="1" key="1">
    <citation type="journal article" date="2014" name="Front. Microbiol.">
        <title>High frequency of phylogenetically diverse reductive dehalogenase-homologous genes in deep subseafloor sedimentary metagenomes.</title>
        <authorList>
            <person name="Kawai M."/>
            <person name="Futagami T."/>
            <person name="Toyoda A."/>
            <person name="Takaki Y."/>
            <person name="Nishi S."/>
            <person name="Hori S."/>
            <person name="Arai W."/>
            <person name="Tsubouchi T."/>
            <person name="Morono Y."/>
            <person name="Uchiyama I."/>
            <person name="Ito T."/>
            <person name="Fujiyama A."/>
            <person name="Inagaki F."/>
            <person name="Takami H."/>
        </authorList>
    </citation>
    <scope>NUCLEOTIDE SEQUENCE</scope>
    <source>
        <strain evidence="1">Expedition CK06-06</strain>
    </source>
</reference>
<feature type="non-terminal residue" evidence="1">
    <location>
        <position position="261"/>
    </location>
</feature>
<comment type="caution">
    <text evidence="1">The sequence shown here is derived from an EMBL/GenBank/DDBJ whole genome shotgun (WGS) entry which is preliminary data.</text>
</comment>
<feature type="non-terminal residue" evidence="1">
    <location>
        <position position="1"/>
    </location>
</feature>
<gene>
    <name evidence="1" type="ORF">S03H2_50984</name>
</gene>
<name>X1IKA2_9ZZZZ</name>
<organism evidence="1">
    <name type="scientific">marine sediment metagenome</name>
    <dbReference type="NCBI Taxonomy" id="412755"/>
    <lineage>
        <taxon>unclassified sequences</taxon>
        <taxon>metagenomes</taxon>
        <taxon>ecological metagenomes</taxon>
    </lineage>
</organism>
<dbReference type="EMBL" id="BARU01032322">
    <property type="protein sequence ID" value="GAH69700.1"/>
    <property type="molecule type" value="Genomic_DNA"/>
</dbReference>
<accession>X1IKA2</accession>
<evidence type="ECO:0000313" key="1">
    <source>
        <dbReference type="EMBL" id="GAH69700.1"/>
    </source>
</evidence>
<proteinExistence type="predicted"/>
<protein>
    <submittedName>
        <fullName evidence="1">Uncharacterized protein</fullName>
    </submittedName>
</protein>